<dbReference type="EMBL" id="MH004902">
    <property type="protein sequence ID" value="AYM00902.1"/>
    <property type="molecule type" value="mRNA"/>
</dbReference>
<reference evidence="3" key="1">
    <citation type="journal article" date="2018" name="Molecules">
        <title>The Pentatricopeptide Repeat Gene Family in Salvia miltiorrhiza: Genome-Wide Characterization and Expression Analysis.</title>
        <authorList>
            <person name="Li H."/>
            <person name="Li C."/>
            <person name="Deng Y."/>
            <person name="Jiang X."/>
            <person name="Lu S."/>
        </authorList>
    </citation>
    <scope>NUCLEOTIDE SEQUENCE</scope>
</reference>
<dbReference type="Pfam" id="PF20431">
    <property type="entry name" value="E_motif"/>
    <property type="match status" value="1"/>
</dbReference>
<dbReference type="SUPFAM" id="SSF48452">
    <property type="entry name" value="TPR-like"/>
    <property type="match status" value="1"/>
</dbReference>
<feature type="repeat" description="PPR" evidence="2">
    <location>
        <begin position="206"/>
        <end position="240"/>
    </location>
</feature>
<feature type="repeat" description="PPR" evidence="2">
    <location>
        <begin position="74"/>
        <end position="108"/>
    </location>
</feature>
<dbReference type="AlphaFoldDB" id="A0A678WE11"/>
<proteinExistence type="evidence at transcript level"/>
<dbReference type="NCBIfam" id="TIGR00756">
    <property type="entry name" value="PPR"/>
    <property type="match status" value="4"/>
</dbReference>
<dbReference type="InterPro" id="IPR046960">
    <property type="entry name" value="PPR_At4g14850-like_plant"/>
</dbReference>
<feature type="repeat" description="PPR" evidence="2">
    <location>
        <begin position="175"/>
        <end position="205"/>
    </location>
</feature>
<protein>
    <submittedName>
        <fullName evidence="3">Pentatricopeptide repeat protein</fullName>
    </submittedName>
</protein>
<reference evidence="3" key="2">
    <citation type="submission" date="2018-02" db="EMBL/GenBank/DDBJ databases">
        <authorList>
            <person name="Li H.Q."/>
            <person name="Lu S.F."/>
        </authorList>
    </citation>
    <scope>NUCLEOTIDE SEQUENCE</scope>
</reference>
<dbReference type="FunFam" id="1.25.40.10:FF:000348">
    <property type="entry name" value="Pentatricopeptide repeat-containing protein chloroplastic"/>
    <property type="match status" value="1"/>
</dbReference>
<evidence type="ECO:0000313" key="3">
    <source>
        <dbReference type="EMBL" id="AYM00902.1"/>
    </source>
</evidence>
<dbReference type="InterPro" id="IPR002885">
    <property type="entry name" value="PPR_rpt"/>
</dbReference>
<dbReference type="PANTHER" id="PTHR47926:SF416">
    <property type="entry name" value="(WILD MALAYSIAN BANANA) HYPOTHETICAL PROTEIN"/>
    <property type="match status" value="1"/>
</dbReference>
<organism evidence="3">
    <name type="scientific">Salvia miltiorrhiza</name>
    <name type="common">Chinese sage</name>
    <dbReference type="NCBI Taxonomy" id="226208"/>
    <lineage>
        <taxon>Eukaryota</taxon>
        <taxon>Viridiplantae</taxon>
        <taxon>Streptophyta</taxon>
        <taxon>Embryophyta</taxon>
        <taxon>Tracheophyta</taxon>
        <taxon>Spermatophyta</taxon>
        <taxon>Magnoliopsida</taxon>
        <taxon>eudicotyledons</taxon>
        <taxon>Gunneridae</taxon>
        <taxon>Pentapetalae</taxon>
        <taxon>asterids</taxon>
        <taxon>lamiids</taxon>
        <taxon>Lamiales</taxon>
        <taxon>Lamiaceae</taxon>
        <taxon>Nepetoideae</taxon>
        <taxon>Mentheae</taxon>
        <taxon>Salviinae</taxon>
        <taxon>Salvia</taxon>
        <taxon>Salvia incertae sedis</taxon>
    </lineage>
</organism>
<evidence type="ECO:0000256" key="2">
    <source>
        <dbReference type="PROSITE-ProRule" id="PRU00708"/>
    </source>
</evidence>
<dbReference type="FunFam" id="1.25.40.10:FF:000242">
    <property type="entry name" value="Pentatricopeptide repeat-containing protein"/>
    <property type="match status" value="1"/>
</dbReference>
<dbReference type="Gene3D" id="1.25.40.10">
    <property type="entry name" value="Tetratricopeptide repeat domain"/>
    <property type="match status" value="3"/>
</dbReference>
<sequence length="496" mass="54595">MPISSSSHHLKSLHRALSLLYQQCSISQLKQIHSNLTVSGVILDSFFVGKLSARFAILDFSHALALLRVSPHRSASAWNTAIRASSENHRPETVFLLCKQMINGGFSPDNYTLSFIFRTCAELSDIIPASMCHTLVIKLGWERHDYVQNGLVHCYASCESIESARKVFDQSSNRDVITWTAVINGYLKSGELGHARELFDEMPNRNAASWSSMINGYAQMGMFAESLQTFKDMLVSGTQPNHSAIVGALSACAYLGALAQGMWIHAYIDRRQMVWDAVLGTALVDMYAKCGCIGIARDVFEKISCRDVFAYTSLISGLADHGESSDALKVLRRMEDEGVRPNEVTFICVLCACSRAGLVEEGLRVFRRMKDVYGMEARQRHYGCLVDLLGRAGMVEEAEKVVAGAWREGDDAGMVGALVNAWRVHGNGSLEKALGVEGFGVVVSNMYACLEKWEDVERVRKVMAERRVKKVGGCSLVEVDGVVFEFGAGDSSVLCP</sequence>
<dbReference type="InterPro" id="IPR046848">
    <property type="entry name" value="E_motif"/>
</dbReference>
<dbReference type="Pfam" id="PF13041">
    <property type="entry name" value="PPR_2"/>
    <property type="match status" value="2"/>
</dbReference>
<evidence type="ECO:0000256" key="1">
    <source>
        <dbReference type="ARBA" id="ARBA00022737"/>
    </source>
</evidence>
<feature type="repeat" description="PPR" evidence="2">
    <location>
        <begin position="342"/>
        <end position="372"/>
    </location>
</feature>
<accession>A0A678WE11</accession>
<keyword evidence="1" id="KW-0677">Repeat</keyword>
<dbReference type="GO" id="GO:0003723">
    <property type="term" value="F:RNA binding"/>
    <property type="evidence" value="ECO:0007669"/>
    <property type="project" value="InterPro"/>
</dbReference>
<dbReference type="PROSITE" id="PS51375">
    <property type="entry name" value="PPR"/>
    <property type="match status" value="5"/>
</dbReference>
<dbReference type="Pfam" id="PF01535">
    <property type="entry name" value="PPR"/>
    <property type="match status" value="3"/>
</dbReference>
<feature type="repeat" description="PPR" evidence="2">
    <location>
        <begin position="307"/>
        <end position="341"/>
    </location>
</feature>
<dbReference type="GO" id="GO:0009451">
    <property type="term" value="P:RNA modification"/>
    <property type="evidence" value="ECO:0007669"/>
    <property type="project" value="InterPro"/>
</dbReference>
<dbReference type="PANTHER" id="PTHR47926">
    <property type="entry name" value="PENTATRICOPEPTIDE REPEAT-CONTAINING PROTEIN"/>
    <property type="match status" value="1"/>
</dbReference>
<dbReference type="InterPro" id="IPR011990">
    <property type="entry name" value="TPR-like_helical_dom_sf"/>
</dbReference>
<name>A0A678WE11_SALMI</name>